<reference evidence="1" key="1">
    <citation type="submission" date="2024-06" db="EMBL/GenBank/DDBJ databases">
        <title>Complete Genome Sequence of mouse commensal type strain Neisseria musculi.</title>
        <authorList>
            <person name="Thapa E."/>
            <person name="Aluvathingal J."/>
            <person name="Nadendla S."/>
            <person name="Mehta A."/>
            <person name="Tettelin H."/>
            <person name="Weyand N.J."/>
        </authorList>
    </citation>
    <scope>NUCLEOTIDE SEQUENCE</scope>
    <source>
        <strain evidence="1">NW831</strain>
    </source>
</reference>
<dbReference type="AlphaFoldDB" id="A0A7H1MCV2"/>
<dbReference type="InterPro" id="IPR036393">
    <property type="entry name" value="AceGlu_kinase-like_sf"/>
</dbReference>
<gene>
    <name evidence="1" type="primary">argA</name>
    <name evidence="1" type="ORF">H7A79_2742</name>
</gene>
<dbReference type="Proteomes" id="UP000516412">
    <property type="component" value="Chromosome"/>
</dbReference>
<dbReference type="KEGG" id="nmus:H7A79_2742"/>
<dbReference type="EMBL" id="CP060414">
    <property type="protein sequence ID" value="QNT59467.1"/>
    <property type="molecule type" value="Genomic_DNA"/>
</dbReference>
<organism evidence="1 2">
    <name type="scientific">Neisseria musculi</name>
    <dbReference type="NCBI Taxonomy" id="1815583"/>
    <lineage>
        <taxon>Bacteria</taxon>
        <taxon>Pseudomonadati</taxon>
        <taxon>Pseudomonadota</taxon>
        <taxon>Betaproteobacteria</taxon>
        <taxon>Neisseriales</taxon>
        <taxon>Neisseriaceae</taxon>
        <taxon>Neisseria</taxon>
    </lineage>
</organism>
<dbReference type="Gene3D" id="3.40.1160.10">
    <property type="entry name" value="Acetylglutamate kinase-like"/>
    <property type="match status" value="1"/>
</dbReference>
<keyword evidence="2" id="KW-1185">Reference proteome</keyword>
<protein>
    <submittedName>
        <fullName evidence="1">Amino-acid acetyltransferase domain protein</fullName>
    </submittedName>
</protein>
<name>A0A7H1MCV2_9NEIS</name>
<dbReference type="SUPFAM" id="SSF53633">
    <property type="entry name" value="Carbamate kinase-like"/>
    <property type="match status" value="1"/>
</dbReference>
<evidence type="ECO:0000313" key="2">
    <source>
        <dbReference type="Proteomes" id="UP000516412"/>
    </source>
</evidence>
<sequence>MVHGSRTQIDTLLQANSLIPQYHNGRRITDETTLTHVKQACGMVRSNMEAALSFGWVPTLLRGKPVCIAGGNFVSARLFAQRQNLQSQHGRYR</sequence>
<accession>A0A7H1MCV2</accession>
<proteinExistence type="predicted"/>
<evidence type="ECO:0000313" key="1">
    <source>
        <dbReference type="EMBL" id="QNT59467.1"/>
    </source>
</evidence>